<comment type="caution">
    <text evidence="1">The sequence shown here is derived from an EMBL/GenBank/DDBJ whole genome shotgun (WGS) entry which is preliminary data.</text>
</comment>
<evidence type="ECO:0000313" key="2">
    <source>
        <dbReference type="Proteomes" id="UP000256780"/>
    </source>
</evidence>
<dbReference type="AlphaFoldDB" id="A0A975X784"/>
<proteinExistence type="predicted"/>
<accession>A0A975X784</accession>
<dbReference type="EMBL" id="OFSQ01000031">
    <property type="protein sequence ID" value="SOY61126.1"/>
    <property type="molecule type" value="Genomic_DNA"/>
</dbReference>
<organism evidence="1 2">
    <name type="scientific">Cupriavidus taiwanensis</name>
    <dbReference type="NCBI Taxonomy" id="164546"/>
    <lineage>
        <taxon>Bacteria</taxon>
        <taxon>Pseudomonadati</taxon>
        <taxon>Pseudomonadota</taxon>
        <taxon>Betaproteobacteria</taxon>
        <taxon>Burkholderiales</taxon>
        <taxon>Burkholderiaceae</taxon>
        <taxon>Cupriavidus</taxon>
    </lineage>
</organism>
<sequence length="66" mass="7457">MEFNPTASAPMPGYLARSLSHGNMTILAVTIDQMHVNPTHIHLKLWIHFSQAIYTTARNTNPVNRK</sequence>
<protein>
    <submittedName>
        <fullName evidence="1">Uncharacterized protein</fullName>
    </submittedName>
</protein>
<dbReference type="Proteomes" id="UP000256780">
    <property type="component" value="Chromosome CBM2587_b"/>
</dbReference>
<evidence type="ECO:0000313" key="1">
    <source>
        <dbReference type="EMBL" id="SOY61126.1"/>
    </source>
</evidence>
<name>A0A975X784_9BURK</name>
<gene>
    <name evidence="1" type="ORF">CBM2587_B20093</name>
</gene>
<reference evidence="1 2" key="1">
    <citation type="submission" date="2018-01" db="EMBL/GenBank/DDBJ databases">
        <authorList>
            <person name="Clerissi C."/>
        </authorList>
    </citation>
    <scope>NUCLEOTIDE SEQUENCE [LARGE SCALE GENOMIC DNA]</scope>
    <source>
        <strain evidence="1">Cupriavidus sp. LMG 19464</strain>
    </source>
</reference>